<evidence type="ECO:0000313" key="6">
    <source>
        <dbReference type="Proteomes" id="UP000822688"/>
    </source>
</evidence>
<sequence>MRGHMEELSDTEDGNLKVRASHLLGKAPDPSVSDSHGAERKTPKLILKLSNGHSKNVPVQELLPSRPRPRIIIKRPQRPVDQEEEAMPSNPVAARSVHSVAARTPNPVPARPVNPVPARSVNPVPVRPVNPAPTRPAISMPSSPLFEESEDEKRKPRSNGKQRHRRIEEYIDYPEASSPSFLDSEEEEGVAEDEEDDEEEEEEERPRKSREHKKKRRKKLEMVDDSDDEDFDPMAEMRRKKPKCRDSAVASTATLPNLLVERIDILGDEATNKNLHEISRSAGALPLVSAGLGQRSDDNPIIKTLQKCHRIAASLKSELKATSTSDDAVNVDRYAEVDASAAKIVSQADVCAACGIAEDDASRVLKPYQLVGVNFMLLLHRKNVGGAILADEMGLGKTVQAVAFLALLKHLDGDPGPHLLVAPASLLENWLREIRKWCPAFTVVLYHGNERAVQYERLHRAAKGKGPAPFNVMLTCYSLFERQSEQMKEDRKFLKKWKWSTVLMDEAHLLKDRGSYRSKRLRDVAQQAKQRVMLTGTPLQNDLQELWSLLEFMMPDIFDTSGVDLDQYLGTRNSTTGVLAQDKDLIHHIKAILGPFVLRRVKSDVMRQLVAKTHEVMSVDMLEEQALAYKQAVTEYRALAMAARASKTSKATSTNILDCLARRQVSNIFTQLRKLGNHPLLIRRIFTDETVTKLARKYHRMAVFGNECTVERVQEELSNYSDFTLHRMCLAYGGVPGGQGKLDDSHALASAKCQALVRLLPQLKKEGHRPLIFSQWTNMLDILEWALAVTGFRFTRLDGSTPVTERQNLVDEYNSNPDIFVFLLSTRAGGQGLNLTGADTVIIHDVDFNPQMDRQAEDRCHRIGQTKPVTVYRLVTNGTVDESIFRIAKQKLVLDAAVLESGGDKEYTAAQNERDVRTMGEILSALLAASTS</sequence>
<dbReference type="CDD" id="cd18793">
    <property type="entry name" value="SF2_C_SNF"/>
    <property type="match status" value="1"/>
</dbReference>
<proteinExistence type="predicted"/>
<feature type="compositionally biased region" description="Acidic residues" evidence="2">
    <location>
        <begin position="183"/>
        <end position="203"/>
    </location>
</feature>
<dbReference type="SMART" id="SM00490">
    <property type="entry name" value="HELICc"/>
    <property type="match status" value="1"/>
</dbReference>
<name>A0A8T0HR37_CERPU</name>
<evidence type="ECO:0000256" key="1">
    <source>
        <dbReference type="ARBA" id="ARBA00022801"/>
    </source>
</evidence>
<evidence type="ECO:0000256" key="2">
    <source>
        <dbReference type="SAM" id="MobiDB-lite"/>
    </source>
</evidence>
<feature type="compositionally biased region" description="Basic residues" evidence="2">
    <location>
        <begin position="67"/>
        <end position="77"/>
    </location>
</feature>
<dbReference type="InterPro" id="IPR038718">
    <property type="entry name" value="SNF2-like_sf"/>
</dbReference>
<feature type="domain" description="Helicase C-terminal" evidence="4">
    <location>
        <begin position="755"/>
        <end position="917"/>
    </location>
</feature>
<dbReference type="FunFam" id="3.40.50.10810:FF:000038">
    <property type="entry name" value="Protein CHROMATIN REMODELING 19 isoform A"/>
    <property type="match status" value="1"/>
</dbReference>
<keyword evidence="6" id="KW-1185">Reference proteome</keyword>
<comment type="caution">
    <text evidence="5">The sequence shown here is derived from an EMBL/GenBank/DDBJ whole genome shotgun (WGS) entry which is preliminary data.</text>
</comment>
<dbReference type="Pfam" id="PF00176">
    <property type="entry name" value="SNF2-rel_dom"/>
    <property type="match status" value="1"/>
</dbReference>
<keyword evidence="1" id="KW-0378">Hydrolase</keyword>
<dbReference type="PANTHER" id="PTHR10799">
    <property type="entry name" value="SNF2/RAD54 HELICASE FAMILY"/>
    <property type="match status" value="1"/>
</dbReference>
<accession>A0A8T0HR37</accession>
<dbReference type="InterPro" id="IPR027417">
    <property type="entry name" value="P-loop_NTPase"/>
</dbReference>
<feature type="compositionally biased region" description="Basic residues" evidence="2">
    <location>
        <begin position="207"/>
        <end position="219"/>
    </location>
</feature>
<evidence type="ECO:0000259" key="3">
    <source>
        <dbReference type="PROSITE" id="PS51192"/>
    </source>
</evidence>
<gene>
    <name evidence="5" type="ORF">KC19_VG161000</name>
</gene>
<dbReference type="Proteomes" id="UP000822688">
    <property type="component" value="Chromosome V"/>
</dbReference>
<organism evidence="5 6">
    <name type="scientific">Ceratodon purpureus</name>
    <name type="common">Fire moss</name>
    <name type="synonym">Dicranum purpureum</name>
    <dbReference type="NCBI Taxonomy" id="3225"/>
    <lineage>
        <taxon>Eukaryota</taxon>
        <taxon>Viridiplantae</taxon>
        <taxon>Streptophyta</taxon>
        <taxon>Embryophyta</taxon>
        <taxon>Bryophyta</taxon>
        <taxon>Bryophytina</taxon>
        <taxon>Bryopsida</taxon>
        <taxon>Dicranidae</taxon>
        <taxon>Pseudoditrichales</taxon>
        <taxon>Ditrichaceae</taxon>
        <taxon>Ceratodon</taxon>
    </lineage>
</organism>
<dbReference type="CDD" id="cd17919">
    <property type="entry name" value="DEXHc_Snf"/>
    <property type="match status" value="1"/>
</dbReference>
<feature type="domain" description="Helicase ATP-binding" evidence="3">
    <location>
        <begin position="378"/>
        <end position="556"/>
    </location>
</feature>
<dbReference type="SMART" id="SM00487">
    <property type="entry name" value="DEXDc"/>
    <property type="match status" value="1"/>
</dbReference>
<feature type="compositionally biased region" description="Basic residues" evidence="2">
    <location>
        <begin position="155"/>
        <end position="165"/>
    </location>
</feature>
<feature type="compositionally biased region" description="Pro residues" evidence="2">
    <location>
        <begin position="125"/>
        <end position="134"/>
    </location>
</feature>
<dbReference type="GO" id="GO:0016787">
    <property type="term" value="F:hydrolase activity"/>
    <property type="evidence" value="ECO:0007669"/>
    <property type="project" value="UniProtKB-KW"/>
</dbReference>
<dbReference type="Gene3D" id="3.40.50.300">
    <property type="entry name" value="P-loop containing nucleotide triphosphate hydrolases"/>
    <property type="match status" value="2"/>
</dbReference>
<dbReference type="Gene3D" id="3.40.50.10810">
    <property type="entry name" value="Tandem AAA-ATPase domain"/>
    <property type="match status" value="1"/>
</dbReference>
<dbReference type="PROSITE" id="PS51192">
    <property type="entry name" value="HELICASE_ATP_BIND_1"/>
    <property type="match status" value="1"/>
</dbReference>
<feature type="region of interest" description="Disordered" evidence="2">
    <location>
        <begin position="1"/>
        <end position="248"/>
    </location>
</feature>
<feature type="compositionally biased region" description="Pro residues" evidence="2">
    <location>
        <begin position="106"/>
        <end position="115"/>
    </location>
</feature>
<feature type="compositionally biased region" description="Low complexity" evidence="2">
    <location>
        <begin position="92"/>
        <end position="105"/>
    </location>
</feature>
<dbReference type="Pfam" id="PF00271">
    <property type="entry name" value="Helicase_C"/>
    <property type="match status" value="1"/>
</dbReference>
<dbReference type="InterPro" id="IPR049730">
    <property type="entry name" value="SNF2/RAD54-like_C"/>
</dbReference>
<dbReference type="PROSITE" id="PS51194">
    <property type="entry name" value="HELICASE_CTER"/>
    <property type="match status" value="1"/>
</dbReference>
<dbReference type="InterPro" id="IPR000330">
    <property type="entry name" value="SNF2_N"/>
</dbReference>
<evidence type="ECO:0000313" key="5">
    <source>
        <dbReference type="EMBL" id="KAG0573239.1"/>
    </source>
</evidence>
<dbReference type="AlphaFoldDB" id="A0A8T0HR37"/>
<dbReference type="InterPro" id="IPR014001">
    <property type="entry name" value="Helicase_ATP-bd"/>
</dbReference>
<dbReference type="InterPro" id="IPR001650">
    <property type="entry name" value="Helicase_C-like"/>
</dbReference>
<reference evidence="5" key="1">
    <citation type="submission" date="2020-06" db="EMBL/GenBank/DDBJ databases">
        <title>WGS assembly of Ceratodon purpureus strain R40.</title>
        <authorList>
            <person name="Carey S.B."/>
            <person name="Jenkins J."/>
            <person name="Shu S."/>
            <person name="Lovell J.T."/>
            <person name="Sreedasyam A."/>
            <person name="Maumus F."/>
            <person name="Tiley G.P."/>
            <person name="Fernandez-Pozo N."/>
            <person name="Barry K."/>
            <person name="Chen C."/>
            <person name="Wang M."/>
            <person name="Lipzen A."/>
            <person name="Daum C."/>
            <person name="Saski C.A."/>
            <person name="Payton A.C."/>
            <person name="Mcbreen J.C."/>
            <person name="Conrad R.E."/>
            <person name="Kollar L.M."/>
            <person name="Olsson S."/>
            <person name="Huttunen S."/>
            <person name="Landis J.B."/>
            <person name="Wickett N.J."/>
            <person name="Johnson M.G."/>
            <person name="Rensing S.A."/>
            <person name="Grimwood J."/>
            <person name="Schmutz J."/>
            <person name="Mcdaniel S.F."/>
        </authorList>
    </citation>
    <scope>NUCLEOTIDE SEQUENCE</scope>
    <source>
        <strain evidence="5">R40</strain>
    </source>
</reference>
<dbReference type="GO" id="GO:0005524">
    <property type="term" value="F:ATP binding"/>
    <property type="evidence" value="ECO:0007669"/>
    <property type="project" value="InterPro"/>
</dbReference>
<dbReference type="EMBL" id="CM026426">
    <property type="protein sequence ID" value="KAG0573239.1"/>
    <property type="molecule type" value="Genomic_DNA"/>
</dbReference>
<dbReference type="SUPFAM" id="SSF52540">
    <property type="entry name" value="P-loop containing nucleoside triphosphate hydrolases"/>
    <property type="match status" value="2"/>
</dbReference>
<evidence type="ECO:0000259" key="4">
    <source>
        <dbReference type="PROSITE" id="PS51194"/>
    </source>
</evidence>
<protein>
    <submittedName>
        <fullName evidence="5">Uncharacterized protein</fullName>
    </submittedName>
</protein>
<feature type="compositionally biased region" description="Acidic residues" evidence="2">
    <location>
        <begin position="223"/>
        <end position="233"/>
    </location>
</feature>